<dbReference type="Proteomes" id="UP000047420">
    <property type="component" value="Unassembled WGS sequence"/>
</dbReference>
<name>A0ABP1ZCC6_9GAMM</name>
<dbReference type="EMBL" id="CVMG01000004">
    <property type="protein sequence ID" value="CRG49219.1"/>
    <property type="molecule type" value="Genomic_DNA"/>
</dbReference>
<sequence length="87" mass="9856">MVRANSTHRETGYMAAIPERYFQEKNLVYWEHPYKARIEPPGKAIFIQGSRRLYDLPVISVAGTLSITSNLLSGGDFRLQTTLNDAI</sequence>
<reference evidence="1 2" key="1">
    <citation type="submission" date="2015-03" db="EMBL/GenBank/DDBJ databases">
        <authorList>
            <consortium name="Pathogen Informatics"/>
            <person name="Murphy D."/>
        </authorList>
    </citation>
    <scope>NUCLEOTIDE SEQUENCE [LARGE SCALE GENOMIC DNA]</scope>
    <source>
        <strain evidence="1 2">WP-931201</strain>
    </source>
</reference>
<evidence type="ECO:0000313" key="1">
    <source>
        <dbReference type="EMBL" id="CRG49219.1"/>
    </source>
</evidence>
<keyword evidence="2" id="KW-1185">Reference proteome</keyword>
<accession>A0ABP1ZCC6</accession>
<protein>
    <submittedName>
        <fullName evidence="1">Yersinia protein of uncharacterized function (DUF3831)</fullName>
    </submittedName>
</protein>
<gene>
    <name evidence="1" type="ORF">ERS008478_00737</name>
</gene>
<organism evidence="1 2">
    <name type="scientific">Yersinia wautersii</name>
    <dbReference type="NCBI Taxonomy" id="1341643"/>
    <lineage>
        <taxon>Bacteria</taxon>
        <taxon>Pseudomonadati</taxon>
        <taxon>Pseudomonadota</taxon>
        <taxon>Gammaproteobacteria</taxon>
        <taxon>Enterobacterales</taxon>
        <taxon>Yersiniaceae</taxon>
        <taxon>Yersinia</taxon>
    </lineage>
</organism>
<comment type="caution">
    <text evidence="1">The sequence shown here is derived from an EMBL/GenBank/DDBJ whole genome shotgun (WGS) entry which is preliminary data.</text>
</comment>
<evidence type="ECO:0000313" key="2">
    <source>
        <dbReference type="Proteomes" id="UP000047420"/>
    </source>
</evidence>
<proteinExistence type="predicted"/>